<dbReference type="RefSeq" id="WP_200255742.1">
    <property type="nucleotide sequence ID" value="NZ_NRSH01000003.1"/>
</dbReference>
<comment type="catalytic activity">
    <reaction evidence="10 11">
        <text>a lipid X + a UDP-2-N,3-O-bis[(3R)-3-hydroxyacyl]-alpha-D-glucosamine = a lipid A disaccharide + UDP + H(+)</text>
        <dbReference type="Rhea" id="RHEA:67828"/>
        <dbReference type="ChEBI" id="CHEBI:15378"/>
        <dbReference type="ChEBI" id="CHEBI:58223"/>
        <dbReference type="ChEBI" id="CHEBI:137748"/>
        <dbReference type="ChEBI" id="CHEBI:176338"/>
        <dbReference type="ChEBI" id="CHEBI:176343"/>
        <dbReference type="EC" id="2.4.1.182"/>
    </reaction>
</comment>
<dbReference type="EMBL" id="NRSH01000003">
    <property type="protein sequence ID" value="MBK1725531.1"/>
    <property type="molecule type" value="Genomic_DNA"/>
</dbReference>
<evidence type="ECO:0000256" key="4">
    <source>
        <dbReference type="ARBA" id="ARBA00020902"/>
    </source>
</evidence>
<evidence type="ECO:0000256" key="2">
    <source>
        <dbReference type="ARBA" id="ARBA00007868"/>
    </source>
</evidence>
<organism evidence="12 13">
    <name type="scientific">Halorhodospira neutriphila</name>
    <dbReference type="NCBI Taxonomy" id="168379"/>
    <lineage>
        <taxon>Bacteria</taxon>
        <taxon>Pseudomonadati</taxon>
        <taxon>Pseudomonadota</taxon>
        <taxon>Gammaproteobacteria</taxon>
        <taxon>Chromatiales</taxon>
        <taxon>Ectothiorhodospiraceae</taxon>
        <taxon>Halorhodospira</taxon>
    </lineage>
</organism>
<evidence type="ECO:0000256" key="7">
    <source>
        <dbReference type="ARBA" id="ARBA00022676"/>
    </source>
</evidence>
<accession>A0ABS1E587</accession>
<evidence type="ECO:0000256" key="6">
    <source>
        <dbReference type="ARBA" id="ARBA00022556"/>
    </source>
</evidence>
<dbReference type="NCBIfam" id="TIGR00215">
    <property type="entry name" value="lpxB"/>
    <property type="match status" value="1"/>
</dbReference>
<evidence type="ECO:0000313" key="13">
    <source>
        <dbReference type="Proteomes" id="UP000738126"/>
    </source>
</evidence>
<proteinExistence type="inferred from homology"/>
<evidence type="ECO:0000256" key="8">
    <source>
        <dbReference type="ARBA" id="ARBA00022679"/>
    </source>
</evidence>
<dbReference type="InterPro" id="IPR003835">
    <property type="entry name" value="Glyco_trans_19"/>
</dbReference>
<evidence type="ECO:0000256" key="5">
    <source>
        <dbReference type="ARBA" id="ARBA00022516"/>
    </source>
</evidence>
<evidence type="ECO:0000256" key="3">
    <source>
        <dbReference type="ARBA" id="ARBA00012687"/>
    </source>
</evidence>
<keyword evidence="13" id="KW-1185">Reference proteome</keyword>
<evidence type="ECO:0000313" key="12">
    <source>
        <dbReference type="EMBL" id="MBK1725531.1"/>
    </source>
</evidence>
<comment type="similarity">
    <text evidence="2 11">Belongs to the LpxB family.</text>
</comment>
<sequence length="379" mass="40759">MAVQRVAILAGEPSGDVLGAGLMRELRALRPDVAFEGIGGAAMAAEGLEALEPMEGLSLMGLTEIVRHLPRLLRLRRRLARRWRAQPPAVFIGVDLPDFNLSLERRLRGAGVTTVHYVSPTVWAWRRGRLRGIRRAVSRMLTLYPFEQAVYAEAAVDAVCVGHPAADRFPLAPDAGAARQRLGLTTEATVLAVLPGSRRSEVERLAEPFFAAAALLAEQRHGLELVVPVATPHLRPPIEAAVERHGLGARTRLLEADTATAATAADAALTASGTATLEVMLAKRPMVVGYRMAPLTFWALRRLVRVPWVAQPNLLAGEALVPEYLQEALAPAPLAEAVAGWLDDPAACAALAQRFRTLHADLARGADRRAAEAVAELLP</sequence>
<dbReference type="Pfam" id="PF02684">
    <property type="entry name" value="LpxB"/>
    <property type="match status" value="1"/>
</dbReference>
<name>A0ABS1E587_9GAMM</name>
<comment type="caution">
    <text evidence="12">The sequence shown here is derived from an EMBL/GenBank/DDBJ whole genome shotgun (WGS) entry which is preliminary data.</text>
</comment>
<comment type="pathway">
    <text evidence="11">Bacterial outer membrane biogenesis; LPS lipid A biosynthesis.</text>
</comment>
<keyword evidence="5 11" id="KW-0444">Lipid biosynthesis</keyword>
<keyword evidence="9 11" id="KW-0443">Lipid metabolism</keyword>
<gene>
    <name evidence="11" type="primary">lpxB</name>
    <name evidence="12" type="ORF">CKO13_00505</name>
</gene>
<dbReference type="PANTHER" id="PTHR30372">
    <property type="entry name" value="LIPID-A-DISACCHARIDE SYNTHASE"/>
    <property type="match status" value="1"/>
</dbReference>
<dbReference type="HAMAP" id="MF_00392">
    <property type="entry name" value="LpxB"/>
    <property type="match status" value="1"/>
</dbReference>
<evidence type="ECO:0000256" key="11">
    <source>
        <dbReference type="HAMAP-Rule" id="MF_00392"/>
    </source>
</evidence>
<evidence type="ECO:0000256" key="1">
    <source>
        <dbReference type="ARBA" id="ARBA00002056"/>
    </source>
</evidence>
<keyword evidence="8 11" id="KW-0808">Transferase</keyword>
<protein>
    <recommendedName>
        <fullName evidence="4 11">Lipid-A-disaccharide synthase</fullName>
        <ecNumber evidence="3 11">2.4.1.182</ecNumber>
    </recommendedName>
</protein>
<dbReference type="EC" id="2.4.1.182" evidence="3 11"/>
<evidence type="ECO:0000256" key="10">
    <source>
        <dbReference type="ARBA" id="ARBA00048975"/>
    </source>
</evidence>
<keyword evidence="7 11" id="KW-0328">Glycosyltransferase</keyword>
<evidence type="ECO:0000256" key="9">
    <source>
        <dbReference type="ARBA" id="ARBA00023098"/>
    </source>
</evidence>
<dbReference type="Proteomes" id="UP000738126">
    <property type="component" value="Unassembled WGS sequence"/>
</dbReference>
<comment type="function">
    <text evidence="1 11">Condensation of UDP-2,3-diacylglucosamine and 2,3-diacylglucosamine-1-phosphate to form lipid A disaccharide, a precursor of lipid A, a phosphorylated glycolipid that anchors the lipopolysaccharide to the outer membrane of the cell.</text>
</comment>
<dbReference type="SUPFAM" id="SSF53756">
    <property type="entry name" value="UDP-Glycosyltransferase/glycogen phosphorylase"/>
    <property type="match status" value="1"/>
</dbReference>
<reference evidence="12 13" key="1">
    <citation type="journal article" date="2020" name="Microorganisms">
        <title>Osmotic Adaptation and Compatible Solute Biosynthesis of Phototrophic Bacteria as Revealed from Genome Analyses.</title>
        <authorList>
            <person name="Imhoff J.F."/>
            <person name="Rahn T."/>
            <person name="Kunzel S."/>
            <person name="Keller A."/>
            <person name="Neulinger S.C."/>
        </authorList>
    </citation>
    <scope>NUCLEOTIDE SEQUENCE [LARGE SCALE GENOMIC DNA]</scope>
    <source>
        <strain evidence="12 13">DSM 15116</strain>
    </source>
</reference>
<keyword evidence="6 11" id="KW-0441">Lipid A biosynthesis</keyword>
<dbReference type="PANTHER" id="PTHR30372:SF4">
    <property type="entry name" value="LIPID-A-DISACCHARIDE SYNTHASE, MITOCHONDRIAL-RELATED"/>
    <property type="match status" value="1"/>
</dbReference>